<feature type="region of interest" description="Disordered" evidence="3">
    <location>
        <begin position="48"/>
        <end position="92"/>
    </location>
</feature>
<dbReference type="Gene3D" id="2.30.38.10">
    <property type="entry name" value="Luciferase, Domain 3"/>
    <property type="match status" value="1"/>
</dbReference>
<dbReference type="SUPFAM" id="SSF56801">
    <property type="entry name" value="Acetyl-CoA synthetase-like"/>
    <property type="match status" value="1"/>
</dbReference>
<feature type="region of interest" description="Disordered" evidence="3">
    <location>
        <begin position="104"/>
        <end position="133"/>
    </location>
</feature>
<feature type="compositionally biased region" description="Low complexity" evidence="3">
    <location>
        <begin position="111"/>
        <end position="124"/>
    </location>
</feature>
<proteinExistence type="predicted"/>
<reference evidence="4" key="1">
    <citation type="submission" date="2014-01" db="EMBL/GenBank/DDBJ databases">
        <authorList>
            <person name="Brown-Elliot B."/>
            <person name="Wallace R."/>
            <person name="Lenaerts A."/>
            <person name="Ordway D."/>
            <person name="DeGroote M.A."/>
            <person name="Parker T."/>
            <person name="Sizemore C."/>
            <person name="Tallon L.J."/>
            <person name="Sadzewicz L.K."/>
            <person name="Sengamalay N."/>
            <person name="Fraser C.M."/>
            <person name="Hine E."/>
            <person name="Shefchek K.A."/>
            <person name="Das S.P."/>
            <person name="Tettelin H."/>
        </authorList>
    </citation>
    <scope>NUCLEOTIDE SEQUENCE [LARGE SCALE GENOMIC DNA]</scope>
    <source>
        <strain evidence="4">4042</strain>
    </source>
</reference>
<dbReference type="AlphaFoldDB" id="X8AQQ4"/>
<name>X8AQQ4_MYCXE</name>
<accession>X8AQQ4</accession>
<dbReference type="PANTHER" id="PTHR44845:SF6">
    <property type="entry name" value="BETA-ALANINE-ACTIVATING ENZYME"/>
    <property type="match status" value="1"/>
</dbReference>
<dbReference type="EMBL" id="JAOB01000047">
    <property type="protein sequence ID" value="EUA33348.1"/>
    <property type="molecule type" value="Genomic_DNA"/>
</dbReference>
<evidence type="ECO:0000313" key="4">
    <source>
        <dbReference type="EMBL" id="EUA33348.1"/>
    </source>
</evidence>
<dbReference type="PANTHER" id="PTHR44845">
    <property type="entry name" value="CARRIER DOMAIN-CONTAINING PROTEIN"/>
    <property type="match status" value="1"/>
</dbReference>
<gene>
    <name evidence="4" type="ORF">I553_7758</name>
</gene>
<protein>
    <submittedName>
        <fullName evidence="4">AMP-binding enzyme family protein</fullName>
    </submittedName>
</protein>
<evidence type="ECO:0000256" key="3">
    <source>
        <dbReference type="SAM" id="MobiDB-lite"/>
    </source>
</evidence>
<comment type="caution">
    <text evidence="4">The sequence shown here is derived from an EMBL/GenBank/DDBJ whole genome shotgun (WGS) entry which is preliminary data.</text>
</comment>
<evidence type="ECO:0000256" key="2">
    <source>
        <dbReference type="ARBA" id="ARBA00022553"/>
    </source>
</evidence>
<sequence>MIGEIYIGGTHVAHGYHRRPALTAERFVADPFNPGARLYRSGDLAAATQTGISSSSGAPMSRSRSAASASSSVRSLPRSRSTPASGRPSWSPRICRSWARAWSATSPLPTVPARTASTSSASAPGWPPRCRIT</sequence>
<evidence type="ECO:0000256" key="1">
    <source>
        <dbReference type="ARBA" id="ARBA00022450"/>
    </source>
</evidence>
<organism evidence="4">
    <name type="scientific">Mycobacterium xenopi 4042</name>
    <dbReference type="NCBI Taxonomy" id="1299334"/>
    <lineage>
        <taxon>Bacteria</taxon>
        <taxon>Bacillati</taxon>
        <taxon>Actinomycetota</taxon>
        <taxon>Actinomycetes</taxon>
        <taxon>Mycobacteriales</taxon>
        <taxon>Mycobacteriaceae</taxon>
        <taxon>Mycobacterium</taxon>
    </lineage>
</organism>
<keyword evidence="1" id="KW-0596">Phosphopantetheine</keyword>
<keyword evidence="2" id="KW-0597">Phosphoprotein</keyword>
<feature type="compositionally biased region" description="Low complexity" evidence="3">
    <location>
        <begin position="53"/>
        <end position="81"/>
    </location>
</feature>